<evidence type="ECO:0000256" key="2">
    <source>
        <dbReference type="SAM" id="SignalP"/>
    </source>
</evidence>
<keyword evidence="4" id="KW-1185">Reference proteome</keyword>
<organism evidence="3 4">
    <name type="scientific">Corallococcus exercitus</name>
    <dbReference type="NCBI Taxonomy" id="2316736"/>
    <lineage>
        <taxon>Bacteria</taxon>
        <taxon>Pseudomonadati</taxon>
        <taxon>Myxococcota</taxon>
        <taxon>Myxococcia</taxon>
        <taxon>Myxococcales</taxon>
        <taxon>Cystobacterineae</taxon>
        <taxon>Myxococcaceae</taxon>
        <taxon>Corallococcus</taxon>
    </lineage>
</organism>
<dbReference type="EMBL" id="JABFJV010000014">
    <property type="protein sequence ID" value="NOK32497.1"/>
    <property type="molecule type" value="Genomic_DNA"/>
</dbReference>
<feature type="compositionally biased region" description="Basic and acidic residues" evidence="1">
    <location>
        <begin position="67"/>
        <end position="82"/>
    </location>
</feature>
<gene>
    <name evidence="3" type="ORF">HMI49_04715</name>
</gene>
<protein>
    <submittedName>
        <fullName evidence="3">DUF4382 domain-containing protein</fullName>
    </submittedName>
</protein>
<evidence type="ECO:0000256" key="1">
    <source>
        <dbReference type="SAM" id="MobiDB-lite"/>
    </source>
</evidence>
<keyword evidence="2" id="KW-0732">Signal</keyword>
<feature type="compositionally biased region" description="Basic and acidic residues" evidence="1">
    <location>
        <begin position="209"/>
        <end position="241"/>
    </location>
</feature>
<dbReference type="Proteomes" id="UP000563426">
    <property type="component" value="Unassembled WGS sequence"/>
</dbReference>
<feature type="region of interest" description="Disordered" evidence="1">
    <location>
        <begin position="198"/>
        <end position="257"/>
    </location>
</feature>
<feature type="region of interest" description="Disordered" evidence="1">
    <location>
        <begin position="67"/>
        <end position="93"/>
    </location>
</feature>
<name>A0A7Y4NR29_9BACT</name>
<reference evidence="3 4" key="1">
    <citation type="submission" date="2020-05" db="EMBL/GenBank/DDBJ databases">
        <authorList>
            <person name="Whitworth D."/>
        </authorList>
    </citation>
    <scope>NUCLEOTIDE SEQUENCE [LARGE SCALE GENOMIC DNA]</scope>
    <source>
        <strain evidence="3 4">AB043B</strain>
    </source>
</reference>
<dbReference type="AlphaFoldDB" id="A0A7Y4NR29"/>
<evidence type="ECO:0000313" key="3">
    <source>
        <dbReference type="EMBL" id="NOK32497.1"/>
    </source>
</evidence>
<feature type="signal peptide" evidence="2">
    <location>
        <begin position="1"/>
        <end position="21"/>
    </location>
</feature>
<feature type="chain" id="PRO_5031364404" evidence="2">
    <location>
        <begin position="22"/>
        <end position="257"/>
    </location>
</feature>
<sequence length="257" mass="27550">MMRFIGLFASVLCLSACGNGASSVGLSTRMGSAVSGASLPGQAVQRLETSNGITVERVRLSVRELELKREGHHDDDATKDDAGTSTDDSSEQKQRTGAFLIDLSGAALEGQVVRLRDVTVEAGTYDEIEFDIGKVSATEAGDNAALKELADLGASVVIDGHIDGAPFQFVSSLRVEQEREADFVVTEGDDQNVTINIDPSSWFTGEGGTRLDPRDEHNRSQLENNLHKSIDAFDDHDRNGGEDSDDDNGSHHDGKDD</sequence>
<accession>A0A7Y4NR29</accession>
<feature type="compositionally biased region" description="Basic and acidic residues" evidence="1">
    <location>
        <begin position="248"/>
        <end position="257"/>
    </location>
</feature>
<evidence type="ECO:0000313" key="4">
    <source>
        <dbReference type="Proteomes" id="UP000563426"/>
    </source>
</evidence>
<comment type="caution">
    <text evidence="3">The sequence shown here is derived from an EMBL/GenBank/DDBJ whole genome shotgun (WGS) entry which is preliminary data.</text>
</comment>
<proteinExistence type="predicted"/>